<comment type="caution">
    <text evidence="1">The sequence shown here is derived from an EMBL/GenBank/DDBJ whole genome shotgun (WGS) entry which is preliminary data.</text>
</comment>
<dbReference type="Pfam" id="PF04630">
    <property type="entry name" value="Phage_TTP_1"/>
    <property type="match status" value="1"/>
</dbReference>
<reference evidence="1 2" key="2">
    <citation type="submission" date="2016-08" db="EMBL/GenBank/DDBJ databases">
        <title>Orenia metallireducens sp. nov. strain Z6, a Novel Metal-reducing Firmicute from the Deep Subsurface.</title>
        <authorList>
            <person name="Maxim B.I."/>
            <person name="Kenneth K."/>
            <person name="Flynn T.M."/>
            <person name="Oloughlin E.J."/>
            <person name="Locke R.A."/>
            <person name="Weber J.R."/>
            <person name="Egan S.M."/>
            <person name="Mackie R.I."/>
            <person name="Cann I.K."/>
        </authorList>
    </citation>
    <scope>NUCLEOTIDE SEQUENCE [LARGE SCALE GENOMIC DNA]</scope>
    <source>
        <strain evidence="1 2">Z6</strain>
    </source>
</reference>
<dbReference type="InterPro" id="IPR006724">
    <property type="entry name" value="Phage_TTP"/>
</dbReference>
<organism evidence="1 2">
    <name type="scientific">Orenia metallireducens</name>
    <dbReference type="NCBI Taxonomy" id="1413210"/>
    <lineage>
        <taxon>Bacteria</taxon>
        <taxon>Bacillati</taxon>
        <taxon>Bacillota</taxon>
        <taxon>Clostridia</taxon>
        <taxon>Halanaerobiales</taxon>
        <taxon>Halobacteroidaceae</taxon>
        <taxon>Orenia</taxon>
    </lineage>
</organism>
<accession>A0A1C0A909</accession>
<dbReference type="AlphaFoldDB" id="A0A1C0A909"/>
<protein>
    <submittedName>
        <fullName evidence="1">Phage tail protein</fullName>
    </submittedName>
</protein>
<sequence>MTFTDTGSTGATLGVAQDVAEGTTSWGIPKPIPGAVGFSTSPEGDTSEFYADNTKYFTYTTNNGYTGDLEMANIPDEILAEMLGMTIDSNGMLVESANDEPKYFALLFQVQGDQKNRRMVYYRCKASRPSEENSTNEASVNPSTDTLNLEMLPTEDKNKYVKGKLQLSESNQAVYNSFFDSVLLPNIA</sequence>
<keyword evidence="2" id="KW-1185">Reference proteome</keyword>
<name>A0A1C0A909_9FIRM</name>
<dbReference type="EMBL" id="LWDV01000009">
    <property type="protein sequence ID" value="OCL26743.1"/>
    <property type="molecule type" value="Genomic_DNA"/>
</dbReference>
<dbReference type="Proteomes" id="UP000093514">
    <property type="component" value="Unassembled WGS sequence"/>
</dbReference>
<evidence type="ECO:0000313" key="1">
    <source>
        <dbReference type="EMBL" id="OCL26743.1"/>
    </source>
</evidence>
<gene>
    <name evidence="1" type="ORF">U472_09890</name>
</gene>
<reference evidence="2" key="1">
    <citation type="submission" date="2016-07" db="EMBL/GenBank/DDBJ databases">
        <authorList>
            <person name="Florea S."/>
            <person name="Webb J.S."/>
            <person name="Jaromczyk J."/>
            <person name="Schardl C.L."/>
        </authorList>
    </citation>
    <scope>NUCLEOTIDE SEQUENCE [LARGE SCALE GENOMIC DNA]</scope>
    <source>
        <strain evidence="2">Z6</strain>
    </source>
</reference>
<evidence type="ECO:0000313" key="2">
    <source>
        <dbReference type="Proteomes" id="UP000093514"/>
    </source>
</evidence>
<dbReference type="NCBIfam" id="TIGR01603">
    <property type="entry name" value="maj_tail_phi13"/>
    <property type="match status" value="1"/>
</dbReference>
<proteinExistence type="predicted"/>
<dbReference type="InterPro" id="IPR006490">
    <property type="entry name" value="Maj_tail_phi13"/>
</dbReference>